<evidence type="ECO:0000256" key="7">
    <source>
        <dbReference type="ARBA" id="ARBA00048472"/>
    </source>
</evidence>
<sequence>MKASWDIFCTVVDNFGDVGVTFRLARQLVAEHGMEVRLWVDDLSVFARLCPGADAQAVQQWHDGVSVCFWAKDWQPAEPADVVIEAFACHLPAAYIDAMKARNPRPLWLNLEYLSAEEWVTGCHGLPSLQSSGIQKFFFFPGFRTSTGGLLREAGLIERRQAFEQNPAAQQAFLASLGICPQADAEQGPPRLISLFAYEHAGLGSWLDCLAFDDRKTHLLVPEGRILGDLERWLGVDALKAGDLNQRNALTIQVLPFVRQEDYDRLLWCCAFNVVRGEDSFVRAQWAGRPLIWHIYEQDDDAHWAKLDAFLELYLAGLSTEAGQALTEVWRHWNAGQTMTQSWNTLEKHRAELAAHAERWCLEQALQDDLTTALVTFYRNWI</sequence>
<dbReference type="AlphaFoldDB" id="A0A1G8PJI4"/>
<evidence type="ECO:0000256" key="2">
    <source>
        <dbReference type="ARBA" id="ARBA00022679"/>
    </source>
</evidence>
<protein>
    <recommendedName>
        <fullName evidence="5">Protein-arginine rhamnosyltransferase</fullName>
    </recommendedName>
    <alternativeName>
        <fullName evidence="6">EF-P arginine rhamnosyltransferase</fullName>
    </alternativeName>
</protein>
<dbReference type="EMBL" id="FNCO01000019">
    <property type="protein sequence ID" value="SDI92458.1"/>
    <property type="molecule type" value="Genomic_DNA"/>
</dbReference>
<keyword evidence="2" id="KW-0808">Transferase</keyword>
<dbReference type="Proteomes" id="UP000182894">
    <property type="component" value="Unassembled WGS sequence"/>
</dbReference>
<dbReference type="STRING" id="89065.SAMN05216605_11914"/>
<accession>A0A1G8PJI4</accession>
<dbReference type="GO" id="GO:0106361">
    <property type="term" value="F:protein-arginine rhamnosyltransferase activity"/>
    <property type="evidence" value="ECO:0007669"/>
    <property type="project" value="InterPro"/>
</dbReference>
<evidence type="ECO:0000256" key="6">
    <source>
        <dbReference type="ARBA" id="ARBA00030025"/>
    </source>
</evidence>
<reference evidence="9" key="1">
    <citation type="submission" date="2016-10" db="EMBL/GenBank/DDBJ databases">
        <authorList>
            <person name="Varghese N."/>
            <person name="Submissions S."/>
        </authorList>
    </citation>
    <scope>NUCLEOTIDE SEQUENCE [LARGE SCALE GENOMIC DNA]</scope>
    <source>
        <strain evidence="9">ATCC 700689</strain>
    </source>
</reference>
<comment type="catalytic activity">
    <reaction evidence="7">
        <text>dTDP-beta-L-rhamnose + L-arginyl-[protein] = N(omega)-(alpha-L-rhamnosyl)-L-arginyl-[protein] + dTDP + H(+)</text>
        <dbReference type="Rhea" id="RHEA:66692"/>
        <dbReference type="Rhea" id="RHEA-COMP:10532"/>
        <dbReference type="Rhea" id="RHEA-COMP:17096"/>
        <dbReference type="ChEBI" id="CHEBI:15378"/>
        <dbReference type="ChEBI" id="CHEBI:29965"/>
        <dbReference type="ChEBI" id="CHEBI:57510"/>
        <dbReference type="ChEBI" id="CHEBI:58369"/>
        <dbReference type="ChEBI" id="CHEBI:167445"/>
    </reaction>
    <physiologicalReaction direction="left-to-right" evidence="7">
        <dbReference type="Rhea" id="RHEA:66693"/>
    </physiologicalReaction>
</comment>
<name>A0A1G8PJI4_9PSED</name>
<dbReference type="InterPro" id="IPR016633">
    <property type="entry name" value="EarP"/>
</dbReference>
<evidence type="ECO:0000256" key="3">
    <source>
        <dbReference type="ARBA" id="ARBA00024303"/>
    </source>
</evidence>
<dbReference type="Pfam" id="PF10093">
    <property type="entry name" value="EarP"/>
    <property type="match status" value="1"/>
</dbReference>
<proteinExistence type="inferred from homology"/>
<evidence type="ECO:0000313" key="8">
    <source>
        <dbReference type="EMBL" id="SDI92458.1"/>
    </source>
</evidence>
<keyword evidence="9" id="KW-1185">Reference proteome</keyword>
<dbReference type="PIRSF" id="PIRSF015557">
    <property type="entry name" value="UCP015557"/>
    <property type="match status" value="1"/>
</dbReference>
<evidence type="ECO:0000313" key="9">
    <source>
        <dbReference type="Proteomes" id="UP000182894"/>
    </source>
</evidence>
<comment type="similarity">
    <text evidence="4">Belongs to the glycosyltransferase 104 family.</text>
</comment>
<evidence type="ECO:0000256" key="4">
    <source>
        <dbReference type="ARBA" id="ARBA00024346"/>
    </source>
</evidence>
<dbReference type="NCBIfam" id="TIGR03837">
    <property type="entry name" value="efp_Arg_rhamno"/>
    <property type="match status" value="1"/>
</dbReference>
<keyword evidence="1" id="KW-0328">Glycosyltransferase</keyword>
<organism evidence="8 9">
    <name type="scientific">Pseudomonas abietaniphila</name>
    <dbReference type="NCBI Taxonomy" id="89065"/>
    <lineage>
        <taxon>Bacteria</taxon>
        <taxon>Pseudomonadati</taxon>
        <taxon>Pseudomonadota</taxon>
        <taxon>Gammaproteobacteria</taxon>
        <taxon>Pseudomonadales</taxon>
        <taxon>Pseudomonadaceae</taxon>
        <taxon>Pseudomonas</taxon>
    </lineage>
</organism>
<dbReference type="RefSeq" id="WP_074757661.1">
    <property type="nucleotide sequence ID" value="NZ_FNCO01000019.1"/>
</dbReference>
<gene>
    <name evidence="8" type="ORF">SAMN05216605_11914</name>
</gene>
<evidence type="ECO:0000256" key="1">
    <source>
        <dbReference type="ARBA" id="ARBA00022676"/>
    </source>
</evidence>
<evidence type="ECO:0000256" key="5">
    <source>
        <dbReference type="ARBA" id="ARBA00024416"/>
    </source>
</evidence>
<comment type="function">
    <text evidence="3">Protein-arginine rhamnosyltransferase that catalyzes the transfer of a single rhamnose to elongation factor P (EF-P) on 'Lys-32', a modification required for EF-P-dependent rescue of polyproline stalled ribosomes.</text>
</comment>
<dbReference type="OrthoDB" id="209085at2"/>